<sequence>MRTRSSNRQSCSQPLPSTKSSYTSSSTQPLAGSTNSKYRGASQQQVPEESVSPPLVDRLGTCSTTNKQSADSAADLFDSIFSNSQPSSHSSKDSNSCPDVISNDSPPPLFSESESSIKTSPNGKSVNSNTEEEKKISPTTTMISSFKYSATVSKGPNTAFKRPSPTSLSEDPYDFAAAHKTEKKVKIEEKKEIPEKKFFGSFTRCKVTYQHKWSESADDVKETKVESKTYSATGFELEDDDTPAPSSYTQMRKVKQANQCMESGELDDFEQDLEYITSTLFNDSATTNLRYLSAVQLAKKCVSAEFRRFLKSKGMVDKILESISDVSASPGLSLAFAVFIYFLSRDQKCLPVNETSLRMISSLLKQDLKATDAEFKKQSHEIWLIIQDWLHACAEKASKNMQFDLTEETLSTPFLMLEALAYISVREHSQFFKQELLNSGCLQWVVAKFDKAVLTLQYGGSGGSSATTLLTLKEIERCYRILENAAAFNKKNQAYLINHRNGLLLLASAKFLSFFINYVKGEPERRSKSNADKSDKISMQMVDCVCLMARVLMNVSHENELCCLRVGQIPEFLTNCISTVTNIGPSYAPKEKFFDLCVMMYGLLVNVVERRGANRQKVLAMKIPFYDTDSKQIIDMPTLEALTKLFVRHDSAARTLDEELDNDLAFEEPLDSGDEDESSNHAVGSSQEQNSGADNGRLNRATELSEDEMLNAVQSAMNKASAHMEDSMIASYLALFIGCLLETDEKLASDVKTWLPDKNMSAMIEQLKRFLEFMTITNLKSSANKSIERIIQSMQVAAGPNF</sequence>
<evidence type="ECO:0000256" key="2">
    <source>
        <dbReference type="SAM" id="MobiDB-lite"/>
    </source>
</evidence>
<dbReference type="PROSITE" id="PS51271">
    <property type="entry name" value="WAPL"/>
    <property type="match status" value="1"/>
</dbReference>
<dbReference type="InterPro" id="IPR039874">
    <property type="entry name" value="WAPL"/>
</dbReference>
<name>A0AAD4R222_9BILA</name>
<reference evidence="4" key="1">
    <citation type="submission" date="2022-01" db="EMBL/GenBank/DDBJ databases">
        <title>Genome Sequence Resource for Two Populations of Ditylenchus destructor, the Migratory Endoparasitic Phytonematode.</title>
        <authorList>
            <person name="Zhang H."/>
            <person name="Lin R."/>
            <person name="Xie B."/>
        </authorList>
    </citation>
    <scope>NUCLEOTIDE SEQUENCE</scope>
    <source>
        <strain evidence="4">BazhouSP</strain>
    </source>
</reference>
<dbReference type="EMBL" id="JAKKPZ010000067">
    <property type="protein sequence ID" value="KAI1704455.1"/>
    <property type="molecule type" value="Genomic_DNA"/>
</dbReference>
<feature type="compositionally biased region" description="Polar residues" evidence="2">
    <location>
        <begin position="80"/>
        <end position="97"/>
    </location>
</feature>
<keyword evidence="5" id="KW-1185">Reference proteome</keyword>
<organism evidence="4 5">
    <name type="scientific">Ditylenchus destructor</name>
    <dbReference type="NCBI Taxonomy" id="166010"/>
    <lineage>
        <taxon>Eukaryota</taxon>
        <taxon>Metazoa</taxon>
        <taxon>Ecdysozoa</taxon>
        <taxon>Nematoda</taxon>
        <taxon>Chromadorea</taxon>
        <taxon>Rhabditida</taxon>
        <taxon>Tylenchina</taxon>
        <taxon>Tylenchomorpha</taxon>
        <taxon>Sphaerularioidea</taxon>
        <taxon>Anguinidae</taxon>
        <taxon>Anguininae</taxon>
        <taxon>Ditylenchus</taxon>
    </lineage>
</organism>
<dbReference type="InterPro" id="IPR022771">
    <property type="entry name" value="WAPL_C"/>
</dbReference>
<feature type="compositionally biased region" description="Polar residues" evidence="2">
    <location>
        <begin position="28"/>
        <end position="47"/>
    </location>
</feature>
<feature type="domain" description="WAPL" evidence="3">
    <location>
        <begin position="241"/>
        <end position="777"/>
    </location>
</feature>
<feature type="region of interest" description="Disordered" evidence="2">
    <location>
        <begin position="1"/>
        <end position="139"/>
    </location>
</feature>
<accession>A0AAD4R222</accession>
<feature type="compositionally biased region" description="Acidic residues" evidence="2">
    <location>
        <begin position="668"/>
        <end position="677"/>
    </location>
</feature>
<gene>
    <name evidence="4" type="ORF">DdX_14215</name>
</gene>
<feature type="compositionally biased region" description="Polar residues" evidence="2">
    <location>
        <begin position="117"/>
        <end position="129"/>
    </location>
</feature>
<protein>
    <submittedName>
        <fullName evidence="4">Wings apart-like protein regulation of heterochromatin domain-containing protein</fullName>
    </submittedName>
</protein>
<dbReference type="InterPro" id="IPR012502">
    <property type="entry name" value="WAPL_dom"/>
</dbReference>
<feature type="compositionally biased region" description="Low complexity" evidence="2">
    <location>
        <begin position="17"/>
        <end position="27"/>
    </location>
</feature>
<evidence type="ECO:0000313" key="5">
    <source>
        <dbReference type="Proteomes" id="UP001201812"/>
    </source>
</evidence>
<feature type="compositionally biased region" description="Polar residues" evidence="2">
    <location>
        <begin position="1"/>
        <end position="16"/>
    </location>
</feature>
<feature type="compositionally biased region" description="Polar residues" evidence="2">
    <location>
        <begin position="680"/>
        <end position="693"/>
    </location>
</feature>
<dbReference type="PANTHER" id="PTHR22100">
    <property type="entry name" value="WINGS APART-LIKE PROTEIN HOMOLOG"/>
    <property type="match status" value="1"/>
</dbReference>
<evidence type="ECO:0000256" key="1">
    <source>
        <dbReference type="ARBA" id="ARBA00006854"/>
    </source>
</evidence>
<dbReference type="InterPro" id="IPR011989">
    <property type="entry name" value="ARM-like"/>
</dbReference>
<feature type="compositionally biased region" description="Polar residues" evidence="2">
    <location>
        <begin position="61"/>
        <end position="71"/>
    </location>
</feature>
<feature type="region of interest" description="Disordered" evidence="2">
    <location>
        <begin position="668"/>
        <end position="697"/>
    </location>
</feature>
<proteinExistence type="inferred from homology"/>
<dbReference type="AlphaFoldDB" id="A0AAD4R222"/>
<dbReference type="Gene3D" id="1.25.10.10">
    <property type="entry name" value="Leucine-rich Repeat Variant"/>
    <property type="match status" value="1"/>
</dbReference>
<comment type="similarity">
    <text evidence="1">Belongs to the WAPL family.</text>
</comment>
<comment type="caution">
    <text evidence="4">The sequence shown here is derived from an EMBL/GenBank/DDBJ whole genome shotgun (WGS) entry which is preliminary data.</text>
</comment>
<evidence type="ECO:0000313" key="4">
    <source>
        <dbReference type="EMBL" id="KAI1704455.1"/>
    </source>
</evidence>
<dbReference type="PANTHER" id="PTHR22100:SF13">
    <property type="entry name" value="WINGS APART-LIKE PROTEIN HOMOLOG"/>
    <property type="match status" value="1"/>
</dbReference>
<dbReference type="Proteomes" id="UP001201812">
    <property type="component" value="Unassembled WGS sequence"/>
</dbReference>
<dbReference type="Pfam" id="PF07814">
    <property type="entry name" value="WAPL"/>
    <property type="match status" value="1"/>
</dbReference>
<evidence type="ECO:0000259" key="3">
    <source>
        <dbReference type="PROSITE" id="PS51271"/>
    </source>
</evidence>